<comment type="caution">
    <text evidence="1">The sequence shown here is derived from an EMBL/GenBank/DDBJ whole genome shotgun (WGS) entry which is preliminary data.</text>
</comment>
<protein>
    <submittedName>
        <fullName evidence="1">Uncharacterized protein</fullName>
    </submittedName>
</protein>
<reference evidence="1 2" key="1">
    <citation type="submission" date="2020-08" db="EMBL/GenBank/DDBJ databases">
        <title>Genomic Encyclopedia of Type Strains, Phase III (KMG-III): the genomes of soil and plant-associated and newly described type strains.</title>
        <authorList>
            <person name="Whitman W."/>
        </authorList>
    </citation>
    <scope>NUCLEOTIDE SEQUENCE [LARGE SCALE GENOMIC DNA]</scope>
    <source>
        <strain evidence="1 2">CECT 8693</strain>
    </source>
</reference>
<evidence type="ECO:0000313" key="2">
    <source>
        <dbReference type="Proteomes" id="UP000567067"/>
    </source>
</evidence>
<organism evidence="1 2">
    <name type="scientific">Fontibacillus solani</name>
    <dbReference type="NCBI Taxonomy" id="1572857"/>
    <lineage>
        <taxon>Bacteria</taxon>
        <taxon>Bacillati</taxon>
        <taxon>Bacillota</taxon>
        <taxon>Bacilli</taxon>
        <taxon>Bacillales</taxon>
        <taxon>Paenibacillaceae</taxon>
        <taxon>Fontibacillus</taxon>
    </lineage>
</organism>
<gene>
    <name evidence="1" type="ORF">FHR92_003001</name>
</gene>
<dbReference type="AlphaFoldDB" id="A0A7W3XSF8"/>
<proteinExistence type="predicted"/>
<dbReference type="RefSeq" id="WP_182536729.1">
    <property type="nucleotide sequence ID" value="NZ_JACJIP010000019.1"/>
</dbReference>
<dbReference type="Proteomes" id="UP000567067">
    <property type="component" value="Unassembled WGS sequence"/>
</dbReference>
<keyword evidence="2" id="KW-1185">Reference proteome</keyword>
<dbReference type="EMBL" id="JACJIP010000019">
    <property type="protein sequence ID" value="MBA9086523.1"/>
    <property type="molecule type" value="Genomic_DNA"/>
</dbReference>
<accession>A0A7W3XSF8</accession>
<evidence type="ECO:0000313" key="1">
    <source>
        <dbReference type="EMBL" id="MBA9086523.1"/>
    </source>
</evidence>
<name>A0A7W3XSF8_9BACL</name>
<sequence length="89" mass="10023">MNENTWGLQFVRINIQANEFETLLVLKGVSEEYARETFNRIKSEFSENKGEPDCVVDLLNEDDSIVDDFAITNDQAQTIASLLGHSLTA</sequence>